<dbReference type="SUPFAM" id="SSF53271">
    <property type="entry name" value="PRTase-like"/>
    <property type="match status" value="1"/>
</dbReference>
<evidence type="ECO:0000256" key="11">
    <source>
        <dbReference type="ARBA" id="ARBA00022726"/>
    </source>
</evidence>
<comment type="subunit">
    <text evidence="6 12">Homodimer.</text>
</comment>
<dbReference type="HAMAP" id="MF_00004">
    <property type="entry name" value="Aden_phosphoribosyltr"/>
    <property type="match status" value="1"/>
</dbReference>
<dbReference type="InterPro" id="IPR005764">
    <property type="entry name" value="Ade_phspho_trans"/>
</dbReference>
<dbReference type="NCBIfam" id="NF002634">
    <property type="entry name" value="PRK02304.1-3"/>
    <property type="match status" value="1"/>
</dbReference>
<evidence type="ECO:0000259" key="13">
    <source>
        <dbReference type="Pfam" id="PF00156"/>
    </source>
</evidence>
<evidence type="ECO:0000313" key="14">
    <source>
        <dbReference type="EMBL" id="TGG93949.1"/>
    </source>
</evidence>
<dbReference type="AlphaFoldDB" id="A0A4Z0W9U4"/>
<sequence>MTMRDDAIFLHQFIDSYPDWPVKGTTFRDLTRLYQSASALHRVVSTLKGRYIDADLSHIAAIEARGFIVGGMLAASLNLPLVLIRKGDKLAGKPLQQQVEMAYGTRQMQLRRDACQPGDRVVIFDDLVATGGSIIGASTLLKELGAEIHEVATVAEIPDEGCRDMIGSADISLFSLVAFENR</sequence>
<dbReference type="NCBIfam" id="NF002636">
    <property type="entry name" value="PRK02304.1-5"/>
    <property type="match status" value="1"/>
</dbReference>
<keyword evidence="10 12" id="KW-0808">Transferase</keyword>
<evidence type="ECO:0000313" key="15">
    <source>
        <dbReference type="Proteomes" id="UP000297475"/>
    </source>
</evidence>
<evidence type="ECO:0000256" key="8">
    <source>
        <dbReference type="ARBA" id="ARBA00022490"/>
    </source>
</evidence>
<comment type="subcellular location">
    <subcellularLocation>
        <location evidence="3 12">Cytoplasm</location>
    </subcellularLocation>
</comment>
<name>A0A4Z0W9U4_9GAMM</name>
<organism evidence="14 15">
    <name type="scientific">Natronospirillum operosum</name>
    <dbReference type="NCBI Taxonomy" id="2759953"/>
    <lineage>
        <taxon>Bacteria</taxon>
        <taxon>Pseudomonadati</taxon>
        <taxon>Pseudomonadota</taxon>
        <taxon>Gammaproteobacteria</taxon>
        <taxon>Oceanospirillales</taxon>
        <taxon>Natronospirillaceae</taxon>
        <taxon>Natronospirillum</taxon>
    </lineage>
</organism>
<dbReference type="GO" id="GO:0003999">
    <property type="term" value="F:adenine phosphoribosyltransferase activity"/>
    <property type="evidence" value="ECO:0007669"/>
    <property type="project" value="UniProtKB-UniRule"/>
</dbReference>
<protein>
    <recommendedName>
        <fullName evidence="7 12">Adenine phosphoribosyltransferase</fullName>
        <shortName evidence="12">APRT</shortName>
        <ecNumber evidence="7 12">2.4.2.7</ecNumber>
    </recommendedName>
</protein>
<dbReference type="CDD" id="cd06223">
    <property type="entry name" value="PRTases_typeI"/>
    <property type="match status" value="1"/>
</dbReference>
<evidence type="ECO:0000256" key="12">
    <source>
        <dbReference type="HAMAP-Rule" id="MF_00004"/>
    </source>
</evidence>
<dbReference type="GO" id="GO:0006166">
    <property type="term" value="P:purine ribonucleoside salvage"/>
    <property type="evidence" value="ECO:0007669"/>
    <property type="project" value="UniProtKB-KW"/>
</dbReference>
<dbReference type="Proteomes" id="UP000297475">
    <property type="component" value="Unassembled WGS sequence"/>
</dbReference>
<dbReference type="InterPro" id="IPR050120">
    <property type="entry name" value="Adenine_PRTase"/>
</dbReference>
<dbReference type="PANTHER" id="PTHR11776">
    <property type="entry name" value="ADENINE PHOSPHORIBOSYLTRANSFERASE"/>
    <property type="match status" value="1"/>
</dbReference>
<evidence type="ECO:0000256" key="2">
    <source>
        <dbReference type="ARBA" id="ARBA00003968"/>
    </source>
</evidence>
<dbReference type="Gene3D" id="3.40.50.2020">
    <property type="match status" value="1"/>
</dbReference>
<comment type="catalytic activity">
    <reaction evidence="1 12">
        <text>AMP + diphosphate = 5-phospho-alpha-D-ribose 1-diphosphate + adenine</text>
        <dbReference type="Rhea" id="RHEA:16609"/>
        <dbReference type="ChEBI" id="CHEBI:16708"/>
        <dbReference type="ChEBI" id="CHEBI:33019"/>
        <dbReference type="ChEBI" id="CHEBI:58017"/>
        <dbReference type="ChEBI" id="CHEBI:456215"/>
        <dbReference type="EC" id="2.4.2.7"/>
    </reaction>
</comment>
<gene>
    <name evidence="12" type="primary">apt</name>
    <name evidence="14" type="ORF">E4656_07115</name>
</gene>
<accession>A0A4Z0W9U4</accession>
<evidence type="ECO:0000256" key="7">
    <source>
        <dbReference type="ARBA" id="ARBA00011893"/>
    </source>
</evidence>
<feature type="domain" description="Phosphoribosyltransferase" evidence="13">
    <location>
        <begin position="58"/>
        <end position="156"/>
    </location>
</feature>
<proteinExistence type="inferred from homology"/>
<dbReference type="OrthoDB" id="9803963at2"/>
<dbReference type="UniPathway" id="UPA00588">
    <property type="reaction ID" value="UER00646"/>
</dbReference>
<dbReference type="PANTHER" id="PTHR11776:SF7">
    <property type="entry name" value="PHOSPHORIBOSYLTRANSFERASE DOMAIN-CONTAINING PROTEIN"/>
    <property type="match status" value="1"/>
</dbReference>
<reference evidence="14 15" key="1">
    <citation type="submission" date="2019-04" db="EMBL/GenBank/DDBJ databases">
        <title>Natronospirillum operosus gen. nov., sp. nov., a haloalkaliphilic satellite isolated from decaying biomass of laboratory culture of cyanobacterium Geitlerinema sp. and proposal of Natronospirillaceae fam. nov. and Saccharospirillaceae fam. nov.</title>
        <authorList>
            <person name="Kevbrin V."/>
            <person name="Boltyanskaya Y."/>
            <person name="Koziaeva V."/>
            <person name="Grouzdev D.S."/>
            <person name="Park M."/>
            <person name="Cho J."/>
        </authorList>
    </citation>
    <scope>NUCLEOTIDE SEQUENCE [LARGE SCALE GENOMIC DNA]</scope>
    <source>
        <strain evidence="14 15">G-116</strain>
    </source>
</reference>
<evidence type="ECO:0000256" key="10">
    <source>
        <dbReference type="ARBA" id="ARBA00022679"/>
    </source>
</evidence>
<dbReference type="GO" id="GO:0005737">
    <property type="term" value="C:cytoplasm"/>
    <property type="evidence" value="ECO:0007669"/>
    <property type="project" value="UniProtKB-SubCell"/>
</dbReference>
<dbReference type="EC" id="2.4.2.7" evidence="7 12"/>
<dbReference type="RefSeq" id="WP_135482504.1">
    <property type="nucleotide sequence ID" value="NZ_SRMF01000002.1"/>
</dbReference>
<keyword evidence="15" id="KW-1185">Reference proteome</keyword>
<dbReference type="FunFam" id="3.40.50.2020:FF:000004">
    <property type="entry name" value="Adenine phosphoribosyltransferase"/>
    <property type="match status" value="1"/>
</dbReference>
<evidence type="ECO:0000256" key="4">
    <source>
        <dbReference type="ARBA" id="ARBA00004659"/>
    </source>
</evidence>
<dbReference type="GO" id="GO:0006168">
    <property type="term" value="P:adenine salvage"/>
    <property type="evidence" value="ECO:0007669"/>
    <property type="project" value="InterPro"/>
</dbReference>
<dbReference type="GO" id="GO:0044209">
    <property type="term" value="P:AMP salvage"/>
    <property type="evidence" value="ECO:0007669"/>
    <property type="project" value="UniProtKB-UniRule"/>
</dbReference>
<evidence type="ECO:0000256" key="3">
    <source>
        <dbReference type="ARBA" id="ARBA00004496"/>
    </source>
</evidence>
<comment type="caution">
    <text evidence="14">The sequence shown here is derived from an EMBL/GenBank/DDBJ whole genome shotgun (WGS) entry which is preliminary data.</text>
</comment>
<dbReference type="Pfam" id="PF00156">
    <property type="entry name" value="Pribosyltran"/>
    <property type="match status" value="1"/>
</dbReference>
<keyword evidence="8 12" id="KW-0963">Cytoplasm</keyword>
<keyword evidence="9 12" id="KW-0328">Glycosyltransferase</keyword>
<evidence type="ECO:0000256" key="1">
    <source>
        <dbReference type="ARBA" id="ARBA00000868"/>
    </source>
</evidence>
<comment type="pathway">
    <text evidence="4 12">Purine metabolism; AMP biosynthesis via salvage pathway; AMP from adenine: step 1/1.</text>
</comment>
<evidence type="ECO:0000256" key="9">
    <source>
        <dbReference type="ARBA" id="ARBA00022676"/>
    </source>
</evidence>
<dbReference type="EMBL" id="SRMF01000002">
    <property type="protein sequence ID" value="TGG93949.1"/>
    <property type="molecule type" value="Genomic_DNA"/>
</dbReference>
<keyword evidence="11 12" id="KW-0660">Purine salvage</keyword>
<comment type="similarity">
    <text evidence="5 12">Belongs to the purine/pyrimidine phosphoribosyltransferase family.</text>
</comment>
<evidence type="ECO:0000256" key="5">
    <source>
        <dbReference type="ARBA" id="ARBA00008391"/>
    </source>
</evidence>
<comment type="function">
    <text evidence="2 12">Catalyzes a salvage reaction resulting in the formation of AMP, that is energically less costly than de novo synthesis.</text>
</comment>
<evidence type="ECO:0000256" key="6">
    <source>
        <dbReference type="ARBA" id="ARBA00011738"/>
    </source>
</evidence>
<dbReference type="InterPro" id="IPR000836">
    <property type="entry name" value="PRTase_dom"/>
</dbReference>
<dbReference type="InterPro" id="IPR029057">
    <property type="entry name" value="PRTase-like"/>
</dbReference>